<organism evidence="2 3">
    <name type="scientific">Actinomadura livida</name>
    <dbReference type="NCBI Taxonomy" id="79909"/>
    <lineage>
        <taxon>Bacteria</taxon>
        <taxon>Bacillati</taxon>
        <taxon>Actinomycetota</taxon>
        <taxon>Actinomycetes</taxon>
        <taxon>Streptosporangiales</taxon>
        <taxon>Thermomonosporaceae</taxon>
        <taxon>Actinomadura</taxon>
    </lineage>
</organism>
<dbReference type="EMBL" id="JACHMV010000001">
    <property type="protein sequence ID" value="MBB4773362.1"/>
    <property type="molecule type" value="Genomic_DNA"/>
</dbReference>
<accession>A0A7W7MWZ4</accession>
<evidence type="ECO:0000256" key="1">
    <source>
        <dbReference type="SAM" id="MobiDB-lite"/>
    </source>
</evidence>
<name>A0A7W7MWZ4_9ACTN</name>
<evidence type="ECO:0000313" key="2">
    <source>
        <dbReference type="EMBL" id="MBB4773362.1"/>
    </source>
</evidence>
<sequence>MEAAFGMADVTSEVRIIGSEGPDGLTLRTSGLSAGNLPELRVAGLPPYLGQGWARVLAALARRLAASGQVPARITLGADVEISLTPADDGALAPGPPPGDDADGWHRDVLLRLFPEART</sequence>
<gene>
    <name evidence="2" type="ORF">F4557_001780</name>
</gene>
<dbReference type="RefSeq" id="WP_229808739.1">
    <property type="nucleotide sequence ID" value="NZ_BMRO01000020.1"/>
</dbReference>
<dbReference type="AlphaFoldDB" id="A0A7W7MWZ4"/>
<feature type="region of interest" description="Disordered" evidence="1">
    <location>
        <begin position="86"/>
        <end position="105"/>
    </location>
</feature>
<evidence type="ECO:0000313" key="3">
    <source>
        <dbReference type="Proteomes" id="UP000549343"/>
    </source>
</evidence>
<protein>
    <submittedName>
        <fullName evidence="2">Uncharacterized protein</fullName>
    </submittedName>
</protein>
<proteinExistence type="predicted"/>
<reference evidence="2 3" key="1">
    <citation type="submission" date="2020-08" db="EMBL/GenBank/DDBJ databases">
        <title>Sequencing the genomes of 1000 actinobacteria strains.</title>
        <authorList>
            <person name="Klenk H.-P."/>
        </authorList>
    </citation>
    <scope>NUCLEOTIDE SEQUENCE [LARGE SCALE GENOMIC DNA]</scope>
    <source>
        <strain evidence="2 3">DSM 44772</strain>
    </source>
</reference>
<dbReference type="Proteomes" id="UP000549343">
    <property type="component" value="Unassembled WGS sequence"/>
</dbReference>
<comment type="caution">
    <text evidence="2">The sequence shown here is derived from an EMBL/GenBank/DDBJ whole genome shotgun (WGS) entry which is preliminary data.</text>
</comment>